<name>A0ABQ9WKY2_9EUKA</name>
<gene>
    <name evidence="1" type="ORF">BLNAU_24956</name>
</gene>
<comment type="caution">
    <text evidence="1">The sequence shown here is derived from an EMBL/GenBank/DDBJ whole genome shotgun (WGS) entry which is preliminary data.</text>
</comment>
<proteinExistence type="predicted"/>
<protein>
    <submittedName>
        <fullName evidence="1">Uncharacterized protein</fullName>
    </submittedName>
</protein>
<keyword evidence="2" id="KW-1185">Reference proteome</keyword>
<dbReference type="Proteomes" id="UP001281761">
    <property type="component" value="Unassembled WGS sequence"/>
</dbReference>
<evidence type="ECO:0000313" key="2">
    <source>
        <dbReference type="Proteomes" id="UP001281761"/>
    </source>
</evidence>
<sequence length="187" mass="20816">MAGQFEDFAFGFTSNKICKLTDLNVTSNRINNKGGIIHSLAIDTNVKSRQVNVASNDMEYNTITSKSRSFEPTRFVRKEHVAEEGWDRGEREAEFRVTPTGSGSAGQKSILTLGVIGPLEEKRGDTDRAFWLGQAKTITSQFEFPCPFHTSFIQLSLIAVSIEFQTCGDLHNSNFAYLLTLDDVPLN</sequence>
<evidence type="ECO:0000313" key="1">
    <source>
        <dbReference type="EMBL" id="KAK2940130.1"/>
    </source>
</evidence>
<organism evidence="1 2">
    <name type="scientific">Blattamonas nauphoetae</name>
    <dbReference type="NCBI Taxonomy" id="2049346"/>
    <lineage>
        <taxon>Eukaryota</taxon>
        <taxon>Metamonada</taxon>
        <taxon>Preaxostyla</taxon>
        <taxon>Oxymonadida</taxon>
        <taxon>Blattamonas</taxon>
    </lineage>
</organism>
<dbReference type="EMBL" id="JARBJD010000734">
    <property type="protein sequence ID" value="KAK2940130.1"/>
    <property type="molecule type" value="Genomic_DNA"/>
</dbReference>
<reference evidence="1 2" key="1">
    <citation type="journal article" date="2022" name="bioRxiv">
        <title>Genomics of Preaxostyla Flagellates Illuminates Evolutionary Transitions and the Path Towards Mitochondrial Loss.</title>
        <authorList>
            <person name="Novak L.V.F."/>
            <person name="Treitli S.C."/>
            <person name="Pyrih J."/>
            <person name="Halakuc P."/>
            <person name="Pipaliya S.V."/>
            <person name="Vacek V."/>
            <person name="Brzon O."/>
            <person name="Soukal P."/>
            <person name="Eme L."/>
            <person name="Dacks J.B."/>
            <person name="Karnkowska A."/>
            <person name="Elias M."/>
            <person name="Hampl V."/>
        </authorList>
    </citation>
    <scope>NUCLEOTIDE SEQUENCE [LARGE SCALE GENOMIC DNA]</scope>
    <source>
        <strain evidence="1">NAU3</strain>
        <tissue evidence="1">Gut</tissue>
    </source>
</reference>
<accession>A0ABQ9WKY2</accession>